<dbReference type="Proteomes" id="UP001302072">
    <property type="component" value="Chromosome"/>
</dbReference>
<dbReference type="SUPFAM" id="SSF55729">
    <property type="entry name" value="Acyl-CoA N-acyltransferases (Nat)"/>
    <property type="match status" value="1"/>
</dbReference>
<proteinExistence type="predicted"/>
<dbReference type="InterPro" id="IPR000182">
    <property type="entry name" value="GNAT_dom"/>
</dbReference>
<dbReference type="GO" id="GO:0016746">
    <property type="term" value="F:acyltransferase activity"/>
    <property type="evidence" value="ECO:0007669"/>
    <property type="project" value="UniProtKB-KW"/>
</dbReference>
<evidence type="ECO:0000313" key="2">
    <source>
        <dbReference type="EMBL" id="WNH54348.1"/>
    </source>
</evidence>
<dbReference type="PROSITE" id="PS51186">
    <property type="entry name" value="GNAT"/>
    <property type="match status" value="1"/>
</dbReference>
<dbReference type="Gene3D" id="3.40.630.30">
    <property type="match status" value="1"/>
</dbReference>
<accession>A0ABY9YUH4</accession>
<protein>
    <submittedName>
        <fullName evidence="2">GNAT family N-acetyltransferase</fullName>
        <ecNumber evidence="2">2.3.1.-</ecNumber>
    </submittedName>
</protein>
<dbReference type="EC" id="2.3.1.-" evidence="2"/>
<dbReference type="Pfam" id="PF00583">
    <property type="entry name" value="Acetyltransf_1"/>
    <property type="match status" value="1"/>
</dbReference>
<evidence type="ECO:0000313" key="3">
    <source>
        <dbReference type="Proteomes" id="UP001302072"/>
    </source>
</evidence>
<feature type="domain" description="N-acetyltransferase" evidence="1">
    <location>
        <begin position="18"/>
        <end position="176"/>
    </location>
</feature>
<evidence type="ECO:0000259" key="1">
    <source>
        <dbReference type="PROSITE" id="PS51186"/>
    </source>
</evidence>
<reference evidence="2 3" key="1">
    <citation type="submission" date="2022-12" db="EMBL/GenBank/DDBJ databases">
        <title>Two new species, Stenotrophomonas aracearum and Stenotrophomonas oahuensis, isolated from Anthurium (Araceae family) in Hawaii.</title>
        <authorList>
            <person name="Chunag S.C."/>
            <person name="Dobhal S."/>
            <person name="Alvarez A."/>
            <person name="Arif M."/>
        </authorList>
    </citation>
    <scope>NUCLEOTIDE SEQUENCE [LARGE SCALE GENOMIC DNA]</scope>
    <source>
        <strain evidence="2 3">A5586</strain>
    </source>
</reference>
<organism evidence="2 3">
    <name type="scientific">Stenotrophomonas oahuensis</name>
    <dbReference type="NCBI Taxonomy" id="3003271"/>
    <lineage>
        <taxon>Bacteria</taxon>
        <taxon>Pseudomonadati</taxon>
        <taxon>Pseudomonadota</taxon>
        <taxon>Gammaproteobacteria</taxon>
        <taxon>Lysobacterales</taxon>
        <taxon>Lysobacteraceae</taxon>
        <taxon>Stenotrophomonas</taxon>
    </lineage>
</organism>
<dbReference type="InterPro" id="IPR016181">
    <property type="entry name" value="Acyl_CoA_acyltransferase"/>
</dbReference>
<dbReference type="RefSeq" id="WP_311193454.1">
    <property type="nucleotide sequence ID" value="NZ_CP115541.1"/>
</dbReference>
<dbReference type="CDD" id="cd04301">
    <property type="entry name" value="NAT_SF"/>
    <property type="match status" value="1"/>
</dbReference>
<keyword evidence="3" id="KW-1185">Reference proteome</keyword>
<sequence length="177" mass="20347">MISASTDDMNEPYHMDNLKLFKASTQDAEVVFRLMQYYFFEASAWSDEEILPDGLYDCALADVEARLRDEPDWTRLIWLDGALCGFVQVDVFEFEGGELPELADLFVLPKHRGKGIAAAVVKELVRPETGEWLLATFRKDKTARAFWQRNLPKMGIAQRVPPGPEKEDFRYLLIRAQ</sequence>
<keyword evidence="2" id="KW-0808">Transferase</keyword>
<dbReference type="EMBL" id="CP115541">
    <property type="protein sequence ID" value="WNH54348.1"/>
    <property type="molecule type" value="Genomic_DNA"/>
</dbReference>
<keyword evidence="2" id="KW-0012">Acyltransferase</keyword>
<name>A0ABY9YUH4_9GAMM</name>
<gene>
    <name evidence="2" type="ORF">PDM29_08735</name>
</gene>